<evidence type="ECO:0000256" key="1">
    <source>
        <dbReference type="SAM" id="Phobius"/>
    </source>
</evidence>
<evidence type="ECO:0000313" key="2">
    <source>
        <dbReference type="EMBL" id="KAF1945358.1"/>
    </source>
</evidence>
<dbReference type="EMBL" id="ML976010">
    <property type="protein sequence ID" value="KAF1945358.1"/>
    <property type="molecule type" value="Genomic_DNA"/>
</dbReference>
<sequence length="57" mass="6886">MKVTSSQKHKSELYQRANSYYKIQYSQSNTVITLTLVIHLFLHWAIQWVKRLKFTDL</sequence>
<gene>
    <name evidence="2" type="ORF">EJ02DRAFT_419628</name>
</gene>
<accession>A0A6A5SZL8</accession>
<protein>
    <submittedName>
        <fullName evidence="2">Uncharacterized protein</fullName>
    </submittedName>
</protein>
<reference evidence="2" key="1">
    <citation type="journal article" date="2020" name="Stud. Mycol.">
        <title>101 Dothideomycetes genomes: a test case for predicting lifestyles and emergence of pathogens.</title>
        <authorList>
            <person name="Haridas S."/>
            <person name="Albert R."/>
            <person name="Binder M."/>
            <person name="Bloem J."/>
            <person name="Labutti K."/>
            <person name="Salamov A."/>
            <person name="Andreopoulos B."/>
            <person name="Baker S."/>
            <person name="Barry K."/>
            <person name="Bills G."/>
            <person name="Bluhm B."/>
            <person name="Cannon C."/>
            <person name="Castanera R."/>
            <person name="Culley D."/>
            <person name="Daum C."/>
            <person name="Ezra D."/>
            <person name="Gonzalez J."/>
            <person name="Henrissat B."/>
            <person name="Kuo A."/>
            <person name="Liang C."/>
            <person name="Lipzen A."/>
            <person name="Lutzoni F."/>
            <person name="Magnuson J."/>
            <person name="Mondo S."/>
            <person name="Nolan M."/>
            <person name="Ohm R."/>
            <person name="Pangilinan J."/>
            <person name="Park H.-J."/>
            <person name="Ramirez L."/>
            <person name="Alfaro M."/>
            <person name="Sun H."/>
            <person name="Tritt A."/>
            <person name="Yoshinaga Y."/>
            <person name="Zwiers L.-H."/>
            <person name="Turgeon B."/>
            <person name="Goodwin S."/>
            <person name="Spatafora J."/>
            <person name="Crous P."/>
            <person name="Grigoriev I."/>
        </authorList>
    </citation>
    <scope>NUCLEOTIDE SEQUENCE</scope>
    <source>
        <strain evidence="2">CBS 161.51</strain>
    </source>
</reference>
<keyword evidence="1" id="KW-0812">Transmembrane</keyword>
<name>A0A6A5SZL8_9PLEO</name>
<dbReference type="AlphaFoldDB" id="A0A6A5SZL8"/>
<dbReference type="Proteomes" id="UP000800038">
    <property type="component" value="Unassembled WGS sequence"/>
</dbReference>
<keyword evidence="3" id="KW-1185">Reference proteome</keyword>
<feature type="transmembrane region" description="Helical" evidence="1">
    <location>
        <begin position="31"/>
        <end position="49"/>
    </location>
</feature>
<keyword evidence="1" id="KW-1133">Transmembrane helix</keyword>
<keyword evidence="1" id="KW-0472">Membrane</keyword>
<proteinExistence type="predicted"/>
<evidence type="ECO:0000313" key="3">
    <source>
        <dbReference type="Proteomes" id="UP000800038"/>
    </source>
</evidence>
<organism evidence="2 3">
    <name type="scientific">Clathrospora elynae</name>
    <dbReference type="NCBI Taxonomy" id="706981"/>
    <lineage>
        <taxon>Eukaryota</taxon>
        <taxon>Fungi</taxon>
        <taxon>Dikarya</taxon>
        <taxon>Ascomycota</taxon>
        <taxon>Pezizomycotina</taxon>
        <taxon>Dothideomycetes</taxon>
        <taxon>Pleosporomycetidae</taxon>
        <taxon>Pleosporales</taxon>
        <taxon>Diademaceae</taxon>
        <taxon>Clathrospora</taxon>
    </lineage>
</organism>